<evidence type="ECO:0000256" key="3">
    <source>
        <dbReference type="ARBA" id="ARBA00011990"/>
    </source>
</evidence>
<evidence type="ECO:0000259" key="5">
    <source>
        <dbReference type="Pfam" id="PF16363"/>
    </source>
</evidence>
<organism evidence="6 7">
    <name type="scientific">Ditylenchus destructor</name>
    <dbReference type="NCBI Taxonomy" id="166010"/>
    <lineage>
        <taxon>Eukaryota</taxon>
        <taxon>Metazoa</taxon>
        <taxon>Ecdysozoa</taxon>
        <taxon>Nematoda</taxon>
        <taxon>Chromadorea</taxon>
        <taxon>Rhabditida</taxon>
        <taxon>Tylenchina</taxon>
        <taxon>Tylenchomorpha</taxon>
        <taxon>Sphaerularioidea</taxon>
        <taxon>Anguinidae</taxon>
        <taxon>Anguininae</taxon>
        <taxon>Ditylenchus</taxon>
    </lineage>
</organism>
<feature type="domain" description="NAD(P)-binding" evidence="5">
    <location>
        <begin position="14"/>
        <end position="326"/>
    </location>
</feature>
<evidence type="ECO:0000256" key="1">
    <source>
        <dbReference type="ARBA" id="ARBA00001539"/>
    </source>
</evidence>
<gene>
    <name evidence="6" type="ORF">DdX_05280</name>
</gene>
<dbReference type="AlphaFoldDB" id="A0AAD4R3A3"/>
<dbReference type="SUPFAM" id="SSF51735">
    <property type="entry name" value="NAD(P)-binding Rossmann-fold domains"/>
    <property type="match status" value="2"/>
</dbReference>
<dbReference type="InterPro" id="IPR016040">
    <property type="entry name" value="NAD(P)-bd_dom"/>
</dbReference>
<dbReference type="PANTHER" id="PTHR43000">
    <property type="entry name" value="DTDP-D-GLUCOSE 4,6-DEHYDRATASE-RELATED"/>
    <property type="match status" value="1"/>
</dbReference>
<dbReference type="Gene3D" id="3.90.25.10">
    <property type="entry name" value="UDP-galactose 4-epimerase, domain 1"/>
    <property type="match status" value="1"/>
</dbReference>
<dbReference type="Gene3D" id="3.40.50.720">
    <property type="entry name" value="NAD(P)-binding Rossmann-like Domain"/>
    <property type="match status" value="2"/>
</dbReference>
<evidence type="ECO:0000256" key="4">
    <source>
        <dbReference type="ARBA" id="ARBA00067702"/>
    </source>
</evidence>
<dbReference type="InterPro" id="IPR036291">
    <property type="entry name" value="NAD(P)-bd_dom_sf"/>
</dbReference>
<accession>A0AAD4R3A3</accession>
<reference evidence="6" key="1">
    <citation type="submission" date="2022-01" db="EMBL/GenBank/DDBJ databases">
        <title>Genome Sequence Resource for Two Populations of Ditylenchus destructor, the Migratory Endoparasitic Phytonematode.</title>
        <authorList>
            <person name="Zhang H."/>
            <person name="Lin R."/>
            <person name="Xie B."/>
        </authorList>
    </citation>
    <scope>NUCLEOTIDE SEQUENCE</scope>
    <source>
        <strain evidence="6">BazhouSP</strain>
    </source>
</reference>
<keyword evidence="7" id="KW-1185">Reference proteome</keyword>
<dbReference type="FunFam" id="3.40.50.720:FF:000304">
    <property type="entry name" value="UDP-glucose 4,6-dehydratase"/>
    <property type="match status" value="1"/>
</dbReference>
<evidence type="ECO:0000313" key="7">
    <source>
        <dbReference type="Proteomes" id="UP001201812"/>
    </source>
</evidence>
<dbReference type="GO" id="GO:0009225">
    <property type="term" value="P:nucleotide-sugar metabolic process"/>
    <property type="evidence" value="ECO:0007669"/>
    <property type="project" value="UniProtKB-ARBA"/>
</dbReference>
<dbReference type="GO" id="GO:0008460">
    <property type="term" value="F:dTDP-glucose 4,6-dehydratase activity"/>
    <property type="evidence" value="ECO:0007669"/>
    <property type="project" value="UniProtKB-EC"/>
</dbReference>
<protein>
    <recommendedName>
        <fullName evidence="4">dTDP-D-glucose 4,6-dehydratase</fullName>
        <ecNumber evidence="3">4.2.1.46</ecNumber>
    </recommendedName>
</protein>
<proteinExistence type="inferred from homology"/>
<sequence length="638" mass="71998">MADCSNCYEPKNVLVTGGCGFIGSNFVNYIHDKWPKAQFVNVDKLILNSDVNHVDESVRNSDRYKLVLADIRNDAVMSAILQENQVDTIIHFAADCTSTRCYSEPAEAIENNVISFLSFMQVVRSYGHIRRFVHISTDEVYGDSDLSSDAVPKTETQPLLPGNPYAATKTAGEAYVHYFQQAFGLPIVTLRINNIYGPHQWDVKLVPRFIEMARKQQKFPVQGEGKQLRSWLYVDDAAEGIRLAAECGKIGQIYNLGTYYEKNVIDVAHCVQEEVDRNLGRTMGKVEFEYVPDRPYNDLRYFIDISKAKNELGWEPKISFEEGLKKVVISHLKPFQSIKMSVVIYGGRGWIGLQVQKLLAERNIPFQLAKCRVGSDSDEEVISELNALCGTHVLCCTGRTHGGAFKTIEYLEGGPDRLYENLRDNLYCPLALAGICRRLGLHYTYVGTGYLFAYDKDHPIGGKAFMENDLPTFFGNSYSVVKGFTDRMLNQLDYPEVLNARITLPLNFALDEDRNLLAKIITYRKIFDVPVSITIVPDCLRALFNLMEARYSGTLNLVNPEPISLHQILQLYKQIVDNDLPPYDVITIDSEIGKQLMATKGNCALDTALLRKLHPQIQSSFESLAENFNVLKLSKAKI</sequence>
<dbReference type="EMBL" id="JAKKPZ010000006">
    <property type="protein sequence ID" value="KAI1719920.1"/>
    <property type="molecule type" value="Genomic_DNA"/>
</dbReference>
<evidence type="ECO:0000313" key="6">
    <source>
        <dbReference type="EMBL" id="KAI1719920.1"/>
    </source>
</evidence>
<comment type="caution">
    <text evidence="6">The sequence shown here is derived from an EMBL/GenBank/DDBJ whole genome shotgun (WGS) entry which is preliminary data.</text>
</comment>
<evidence type="ECO:0000256" key="2">
    <source>
        <dbReference type="ARBA" id="ARBA00008178"/>
    </source>
</evidence>
<dbReference type="Pfam" id="PF16363">
    <property type="entry name" value="GDP_Man_Dehyd"/>
    <property type="match status" value="1"/>
</dbReference>
<name>A0AAD4R3A3_9BILA</name>
<dbReference type="Proteomes" id="UP001201812">
    <property type="component" value="Unassembled WGS sequence"/>
</dbReference>
<dbReference type="EC" id="4.2.1.46" evidence="3"/>
<comment type="similarity">
    <text evidence="2">Belongs to the NAD(P)-dependent epimerase/dehydratase family. dTDP-glucose dehydratase subfamily.</text>
</comment>
<comment type="catalytic activity">
    <reaction evidence="1">
        <text>dTDP-alpha-D-glucose = dTDP-4-dehydro-6-deoxy-alpha-D-glucose + H2O</text>
        <dbReference type="Rhea" id="RHEA:17221"/>
        <dbReference type="ChEBI" id="CHEBI:15377"/>
        <dbReference type="ChEBI" id="CHEBI:57477"/>
        <dbReference type="ChEBI" id="CHEBI:57649"/>
        <dbReference type="EC" id="4.2.1.46"/>
    </reaction>
</comment>